<feature type="domain" description="JmjC" evidence="16">
    <location>
        <begin position="1"/>
        <end position="88"/>
    </location>
</feature>
<feature type="region of interest" description="Disordered" evidence="15">
    <location>
        <begin position="301"/>
        <end position="344"/>
    </location>
</feature>
<evidence type="ECO:0000256" key="8">
    <source>
        <dbReference type="ARBA" id="ARBA00023002"/>
    </source>
</evidence>
<organism evidence="17 18">
    <name type="scientific">Blyttiomyces helicus</name>
    <dbReference type="NCBI Taxonomy" id="388810"/>
    <lineage>
        <taxon>Eukaryota</taxon>
        <taxon>Fungi</taxon>
        <taxon>Fungi incertae sedis</taxon>
        <taxon>Chytridiomycota</taxon>
        <taxon>Chytridiomycota incertae sedis</taxon>
        <taxon>Chytridiomycetes</taxon>
        <taxon>Chytridiomycetes incertae sedis</taxon>
        <taxon>Blyttiomyces</taxon>
    </lineage>
</organism>
<evidence type="ECO:0000256" key="9">
    <source>
        <dbReference type="ARBA" id="ARBA00023004"/>
    </source>
</evidence>
<accession>A0A4P9VVA4</accession>
<feature type="compositionally biased region" description="Polar residues" evidence="15">
    <location>
        <begin position="331"/>
        <end position="344"/>
    </location>
</feature>
<feature type="region of interest" description="Disordered" evidence="15">
    <location>
        <begin position="400"/>
        <end position="464"/>
    </location>
</feature>
<evidence type="ECO:0000256" key="5">
    <source>
        <dbReference type="ARBA" id="ARBA00022723"/>
    </source>
</evidence>
<feature type="non-terminal residue" evidence="17">
    <location>
        <position position="1"/>
    </location>
</feature>
<keyword evidence="5" id="KW-0479">Metal-binding</keyword>
<feature type="region of interest" description="Disordered" evidence="15">
    <location>
        <begin position="482"/>
        <end position="518"/>
    </location>
</feature>
<name>A0A4P9VVA4_9FUNG</name>
<dbReference type="InterPro" id="IPR050690">
    <property type="entry name" value="JHDM1_Histone_Demethylase"/>
</dbReference>
<evidence type="ECO:0000313" key="17">
    <source>
        <dbReference type="EMBL" id="RKO83564.1"/>
    </source>
</evidence>
<comment type="catalytic activity">
    <reaction evidence="14">
        <text>N(6),N(6)-dimethyl-L-lysyl(36)-[histone H3] + 2 2-oxoglutarate + 2 O2 = L-lysyl(36)-[histone H3] + 2 formaldehyde + 2 succinate + 2 CO2</text>
        <dbReference type="Rhea" id="RHEA:42032"/>
        <dbReference type="Rhea" id="RHEA-COMP:9785"/>
        <dbReference type="Rhea" id="RHEA-COMP:9787"/>
        <dbReference type="ChEBI" id="CHEBI:15379"/>
        <dbReference type="ChEBI" id="CHEBI:16526"/>
        <dbReference type="ChEBI" id="CHEBI:16810"/>
        <dbReference type="ChEBI" id="CHEBI:16842"/>
        <dbReference type="ChEBI" id="CHEBI:29969"/>
        <dbReference type="ChEBI" id="CHEBI:30031"/>
        <dbReference type="ChEBI" id="CHEBI:61976"/>
        <dbReference type="EC" id="1.14.11.27"/>
    </reaction>
</comment>
<evidence type="ECO:0000256" key="14">
    <source>
        <dbReference type="ARBA" id="ARBA00047915"/>
    </source>
</evidence>
<comment type="similarity">
    <text evidence="3">Belongs to the JHDM1 histone demethylase family.</text>
</comment>
<feature type="region of interest" description="Disordered" evidence="15">
    <location>
        <begin position="533"/>
        <end position="601"/>
    </location>
</feature>
<evidence type="ECO:0000256" key="10">
    <source>
        <dbReference type="ARBA" id="ARBA00023015"/>
    </source>
</evidence>
<feature type="compositionally biased region" description="Pro residues" evidence="15">
    <location>
        <begin position="496"/>
        <end position="506"/>
    </location>
</feature>
<evidence type="ECO:0000256" key="1">
    <source>
        <dbReference type="ARBA" id="ARBA00001954"/>
    </source>
</evidence>
<dbReference type="Pfam" id="PF17811">
    <property type="entry name" value="JHD"/>
    <property type="match status" value="1"/>
</dbReference>
<feature type="compositionally biased region" description="Basic residues" evidence="15">
    <location>
        <begin position="406"/>
        <end position="416"/>
    </location>
</feature>
<evidence type="ECO:0000256" key="11">
    <source>
        <dbReference type="ARBA" id="ARBA00023163"/>
    </source>
</evidence>
<evidence type="ECO:0000256" key="12">
    <source>
        <dbReference type="ARBA" id="ARBA00023242"/>
    </source>
</evidence>
<comment type="subcellular location">
    <subcellularLocation>
        <location evidence="2">Nucleus</location>
    </subcellularLocation>
</comment>
<sequence>IFFFIEPTKANLKKYELWAKSPNQGQTFLADSIKGGCIRVRLVAGNTMLIPTGWIHAVYTPQDSVVIGGNFLQGMNIAGQLEIYDIEDKTSVPQKFRFPHFEKMQWYAAKKYLSILKETPRELCKWELDGLQSLITFLSVRAEQLTDISNTTKEERKAVKRNVPVGIKNVQKLLRKLQTEVDAARRSIAPVIRFLVPAGGLPGLRGEAGAEAEVAASAPQPAIKKIKLRLGVAGRFSGEIPSAETPEDTLAVKTEDTPLVQSSAPVRSPALAPTPAPELVLAPPLATESARAPVSVPVHMPGPALRPTPAPIPAAAPATDFPPGSDPPISNPTSPALSSTSSGDWASDLTELEFLDSVSDLTEVEFLRSSDSEFEDYPVADSAADDIIPEEDDFETDDEFVATGGARKKTHKKRKGAATDAKGRAKKRKVSGGGGQRRKKGQESKGLMTAGADLPPAGVAAPGSTIGIGLSGPTVVGAAVPAAGPGLSAGHDPVAAPSPTPLPIPGHDPLTAPVVSSSTLPASTLPAMMVPPPHPLFAPPHPAHLGSNPGATHPSAHHISPLSVSSQPPPPQPPPILNQRPTQPKKKSVFERLNKKLGKKR</sequence>
<dbReference type="GO" id="GO:0005634">
    <property type="term" value="C:nucleus"/>
    <property type="evidence" value="ECO:0007669"/>
    <property type="project" value="UniProtKB-SubCell"/>
</dbReference>
<evidence type="ECO:0000256" key="7">
    <source>
        <dbReference type="ARBA" id="ARBA00022964"/>
    </source>
</evidence>
<keyword evidence="12" id="KW-0539">Nucleus</keyword>
<evidence type="ECO:0000256" key="4">
    <source>
        <dbReference type="ARBA" id="ARBA00013246"/>
    </source>
</evidence>
<keyword evidence="7" id="KW-0223">Dioxygenase</keyword>
<comment type="cofactor">
    <cofactor evidence="1">
        <name>Fe(2+)</name>
        <dbReference type="ChEBI" id="CHEBI:29033"/>
    </cofactor>
</comment>
<keyword evidence="9" id="KW-0408">Iron</keyword>
<dbReference type="EC" id="1.14.11.27" evidence="4"/>
<proteinExistence type="inferred from homology"/>
<dbReference type="Gene3D" id="2.60.120.650">
    <property type="entry name" value="Cupin"/>
    <property type="match status" value="1"/>
</dbReference>
<evidence type="ECO:0000256" key="13">
    <source>
        <dbReference type="ARBA" id="ARBA00031083"/>
    </source>
</evidence>
<keyword evidence="10" id="KW-0805">Transcription regulation</keyword>
<evidence type="ECO:0000256" key="6">
    <source>
        <dbReference type="ARBA" id="ARBA00022853"/>
    </source>
</evidence>
<dbReference type="InterPro" id="IPR003347">
    <property type="entry name" value="JmjC_dom"/>
</dbReference>
<dbReference type="PROSITE" id="PS51184">
    <property type="entry name" value="JMJC"/>
    <property type="match status" value="1"/>
</dbReference>
<dbReference type="SUPFAM" id="SSF51197">
    <property type="entry name" value="Clavaminate synthase-like"/>
    <property type="match status" value="1"/>
</dbReference>
<reference evidence="18" key="1">
    <citation type="journal article" date="2018" name="Nat. Microbiol.">
        <title>Leveraging single-cell genomics to expand the fungal tree of life.</title>
        <authorList>
            <person name="Ahrendt S.R."/>
            <person name="Quandt C.A."/>
            <person name="Ciobanu D."/>
            <person name="Clum A."/>
            <person name="Salamov A."/>
            <person name="Andreopoulos B."/>
            <person name="Cheng J.F."/>
            <person name="Woyke T."/>
            <person name="Pelin A."/>
            <person name="Henrissat B."/>
            <person name="Reynolds N.K."/>
            <person name="Benny G.L."/>
            <person name="Smith M.E."/>
            <person name="James T.Y."/>
            <person name="Grigoriev I.V."/>
        </authorList>
    </citation>
    <scope>NUCLEOTIDE SEQUENCE [LARGE SCALE GENOMIC DNA]</scope>
</reference>
<feature type="compositionally biased region" description="Pro residues" evidence="15">
    <location>
        <begin position="304"/>
        <end position="314"/>
    </location>
</feature>
<dbReference type="AlphaFoldDB" id="A0A4P9VVA4"/>
<dbReference type="OrthoDB" id="5876800at2759"/>
<dbReference type="PANTHER" id="PTHR23123">
    <property type="entry name" value="PHD/F-BOX CONTAINING PROTEIN"/>
    <property type="match status" value="1"/>
</dbReference>
<feature type="compositionally biased region" description="Pro residues" evidence="15">
    <location>
        <begin position="567"/>
        <end position="576"/>
    </location>
</feature>
<evidence type="ECO:0000259" key="16">
    <source>
        <dbReference type="PROSITE" id="PS51184"/>
    </source>
</evidence>
<feature type="compositionally biased region" description="Basic residues" evidence="15">
    <location>
        <begin position="424"/>
        <end position="440"/>
    </location>
</feature>
<keyword evidence="8" id="KW-0560">Oxidoreductase</keyword>
<keyword evidence="11" id="KW-0804">Transcription</keyword>
<protein>
    <recommendedName>
        <fullName evidence="4">[histone H3]-dimethyl-L-lysine(36) demethylase</fullName>
        <ecNumber evidence="4">1.14.11.27</ecNumber>
    </recommendedName>
    <alternativeName>
        <fullName evidence="13">[Histone-H3]-lysine-36 demethylase 1</fullName>
    </alternativeName>
</protein>
<keyword evidence="18" id="KW-1185">Reference proteome</keyword>
<evidence type="ECO:0000256" key="3">
    <source>
        <dbReference type="ARBA" id="ARBA00008037"/>
    </source>
</evidence>
<dbReference type="InterPro" id="IPR041070">
    <property type="entry name" value="JHD"/>
</dbReference>
<dbReference type="GO" id="GO:0046872">
    <property type="term" value="F:metal ion binding"/>
    <property type="evidence" value="ECO:0007669"/>
    <property type="project" value="UniProtKB-KW"/>
</dbReference>
<evidence type="ECO:0000256" key="2">
    <source>
        <dbReference type="ARBA" id="ARBA00004123"/>
    </source>
</evidence>
<dbReference type="GO" id="GO:0140680">
    <property type="term" value="F:histone H3K36me/H3K36me2 demethylase activity"/>
    <property type="evidence" value="ECO:0007669"/>
    <property type="project" value="UniProtKB-EC"/>
</dbReference>
<dbReference type="Gene3D" id="1.20.58.1360">
    <property type="match status" value="1"/>
</dbReference>
<feature type="compositionally biased region" description="Pro residues" evidence="15">
    <location>
        <begin position="533"/>
        <end position="542"/>
    </location>
</feature>
<dbReference type="Proteomes" id="UP000269721">
    <property type="component" value="Unassembled WGS sequence"/>
</dbReference>
<keyword evidence="6" id="KW-0156">Chromatin regulator</keyword>
<evidence type="ECO:0000256" key="15">
    <source>
        <dbReference type="SAM" id="MobiDB-lite"/>
    </source>
</evidence>
<evidence type="ECO:0000313" key="18">
    <source>
        <dbReference type="Proteomes" id="UP000269721"/>
    </source>
</evidence>
<dbReference type="EMBL" id="ML001095">
    <property type="protein sequence ID" value="RKO83564.1"/>
    <property type="molecule type" value="Genomic_DNA"/>
</dbReference>
<gene>
    <name evidence="17" type="ORF">BDK51DRAFT_34894</name>
</gene>